<reference evidence="1 2" key="1">
    <citation type="submission" date="2024-04" db="EMBL/GenBank/DDBJ databases">
        <authorList>
            <person name="Waldvogel A.-M."/>
            <person name="Schoenle A."/>
        </authorList>
    </citation>
    <scope>NUCLEOTIDE SEQUENCE [LARGE SCALE GENOMIC DNA]</scope>
</reference>
<proteinExistence type="predicted"/>
<dbReference type="Proteomes" id="UP001497482">
    <property type="component" value="Chromosome 7"/>
</dbReference>
<keyword evidence="2" id="KW-1185">Reference proteome</keyword>
<name>A0AAV2MFA5_KNICA</name>
<sequence length="105" mass="12163">MGPGGVRGQLWTCPGPDRDLLWTCSGPAVDLPWTSWPVCLVVHSPTTETHNTLDFLLVDLPLWRRLKRWLSSVCRYTHYYSPKYCHAKVYCPLKLYSPGQQRFLQ</sequence>
<evidence type="ECO:0000313" key="1">
    <source>
        <dbReference type="EMBL" id="CAL1611900.1"/>
    </source>
</evidence>
<accession>A0AAV2MFA5</accession>
<dbReference type="EMBL" id="OZ035829">
    <property type="protein sequence ID" value="CAL1611900.1"/>
    <property type="molecule type" value="Genomic_DNA"/>
</dbReference>
<dbReference type="AlphaFoldDB" id="A0AAV2MFA5"/>
<evidence type="ECO:0000313" key="2">
    <source>
        <dbReference type="Proteomes" id="UP001497482"/>
    </source>
</evidence>
<gene>
    <name evidence="1" type="ORF">KC01_LOCUS38288</name>
</gene>
<organism evidence="1 2">
    <name type="scientific">Knipowitschia caucasica</name>
    <name type="common">Caucasian dwarf goby</name>
    <name type="synonym">Pomatoschistus caucasicus</name>
    <dbReference type="NCBI Taxonomy" id="637954"/>
    <lineage>
        <taxon>Eukaryota</taxon>
        <taxon>Metazoa</taxon>
        <taxon>Chordata</taxon>
        <taxon>Craniata</taxon>
        <taxon>Vertebrata</taxon>
        <taxon>Euteleostomi</taxon>
        <taxon>Actinopterygii</taxon>
        <taxon>Neopterygii</taxon>
        <taxon>Teleostei</taxon>
        <taxon>Neoteleostei</taxon>
        <taxon>Acanthomorphata</taxon>
        <taxon>Gobiaria</taxon>
        <taxon>Gobiiformes</taxon>
        <taxon>Gobioidei</taxon>
        <taxon>Gobiidae</taxon>
        <taxon>Gobiinae</taxon>
        <taxon>Knipowitschia</taxon>
    </lineage>
</organism>
<protein>
    <submittedName>
        <fullName evidence="1">Uncharacterized protein</fullName>
    </submittedName>
</protein>